<evidence type="ECO:0000256" key="10">
    <source>
        <dbReference type="ARBA" id="ARBA00023136"/>
    </source>
</evidence>
<dbReference type="SUPFAM" id="SSF55874">
    <property type="entry name" value="ATPase domain of HSP90 chaperone/DNA topoisomerase II/histidine kinase"/>
    <property type="match status" value="1"/>
</dbReference>
<evidence type="ECO:0000256" key="3">
    <source>
        <dbReference type="ARBA" id="ARBA00012438"/>
    </source>
</evidence>
<dbReference type="SMART" id="SM00388">
    <property type="entry name" value="HisKA"/>
    <property type="match status" value="1"/>
</dbReference>
<evidence type="ECO:0000256" key="2">
    <source>
        <dbReference type="ARBA" id="ARBA00004370"/>
    </source>
</evidence>
<evidence type="ECO:0000313" key="16">
    <source>
        <dbReference type="Proteomes" id="UP000238322"/>
    </source>
</evidence>
<keyword evidence="11" id="KW-0175">Coiled coil</keyword>
<dbReference type="Pfam" id="PF02518">
    <property type="entry name" value="HATPase_c"/>
    <property type="match status" value="1"/>
</dbReference>
<dbReference type="InterPro" id="IPR036890">
    <property type="entry name" value="HATPase_C_sf"/>
</dbReference>
<dbReference type="SMART" id="SM00304">
    <property type="entry name" value="HAMP"/>
    <property type="match status" value="1"/>
</dbReference>
<dbReference type="Proteomes" id="UP000238322">
    <property type="component" value="Unassembled WGS sequence"/>
</dbReference>
<dbReference type="PROSITE" id="PS50885">
    <property type="entry name" value="HAMP"/>
    <property type="match status" value="1"/>
</dbReference>
<dbReference type="InterPro" id="IPR036097">
    <property type="entry name" value="HisK_dim/P_sf"/>
</dbReference>
<evidence type="ECO:0000256" key="7">
    <source>
        <dbReference type="ARBA" id="ARBA00022777"/>
    </source>
</evidence>
<gene>
    <name evidence="15" type="ORF">C5Y83_28070</name>
</gene>
<dbReference type="RefSeq" id="WP_105333138.1">
    <property type="nucleotide sequence ID" value="NZ_PUHY01000016.1"/>
</dbReference>
<dbReference type="InterPro" id="IPR003660">
    <property type="entry name" value="HAMP_dom"/>
</dbReference>
<dbReference type="CDD" id="cd00082">
    <property type="entry name" value="HisKA"/>
    <property type="match status" value="1"/>
</dbReference>
<dbReference type="FunFam" id="1.10.287.130:FF:000001">
    <property type="entry name" value="Two-component sensor histidine kinase"/>
    <property type="match status" value="1"/>
</dbReference>
<dbReference type="PRINTS" id="PR00344">
    <property type="entry name" value="BCTRLSENSOR"/>
</dbReference>
<dbReference type="SUPFAM" id="SSF158472">
    <property type="entry name" value="HAMP domain-like"/>
    <property type="match status" value="1"/>
</dbReference>
<evidence type="ECO:0000313" key="15">
    <source>
        <dbReference type="EMBL" id="PQO28469.1"/>
    </source>
</evidence>
<organism evidence="15 16">
    <name type="scientific">Blastopirellula marina</name>
    <dbReference type="NCBI Taxonomy" id="124"/>
    <lineage>
        <taxon>Bacteria</taxon>
        <taxon>Pseudomonadati</taxon>
        <taxon>Planctomycetota</taxon>
        <taxon>Planctomycetia</taxon>
        <taxon>Pirellulales</taxon>
        <taxon>Pirellulaceae</taxon>
        <taxon>Blastopirellula</taxon>
    </lineage>
</organism>
<dbReference type="InterPro" id="IPR003661">
    <property type="entry name" value="HisK_dim/P_dom"/>
</dbReference>
<evidence type="ECO:0000256" key="6">
    <source>
        <dbReference type="ARBA" id="ARBA00022692"/>
    </source>
</evidence>
<proteinExistence type="predicted"/>
<evidence type="ECO:0000256" key="5">
    <source>
        <dbReference type="ARBA" id="ARBA00022679"/>
    </source>
</evidence>
<keyword evidence="7 15" id="KW-0418">Kinase</keyword>
<dbReference type="CDD" id="cd00075">
    <property type="entry name" value="HATPase"/>
    <property type="match status" value="1"/>
</dbReference>
<dbReference type="PANTHER" id="PTHR45436">
    <property type="entry name" value="SENSOR HISTIDINE KINASE YKOH"/>
    <property type="match status" value="1"/>
</dbReference>
<evidence type="ECO:0000256" key="4">
    <source>
        <dbReference type="ARBA" id="ARBA00022553"/>
    </source>
</evidence>
<dbReference type="OrthoDB" id="9786919at2"/>
<comment type="subcellular location">
    <subcellularLocation>
        <location evidence="2">Membrane</location>
    </subcellularLocation>
</comment>
<dbReference type="EC" id="2.7.13.3" evidence="3"/>
<evidence type="ECO:0000259" key="13">
    <source>
        <dbReference type="PROSITE" id="PS50109"/>
    </source>
</evidence>
<dbReference type="InterPro" id="IPR050428">
    <property type="entry name" value="TCS_sensor_his_kinase"/>
</dbReference>
<keyword evidence="10 12" id="KW-0472">Membrane</keyword>
<dbReference type="PROSITE" id="PS50109">
    <property type="entry name" value="HIS_KIN"/>
    <property type="match status" value="1"/>
</dbReference>
<accession>A0A2S8F8J0</accession>
<dbReference type="PANTHER" id="PTHR45436:SF5">
    <property type="entry name" value="SENSOR HISTIDINE KINASE TRCS"/>
    <property type="match status" value="1"/>
</dbReference>
<dbReference type="Pfam" id="PF00512">
    <property type="entry name" value="HisKA"/>
    <property type="match status" value="1"/>
</dbReference>
<dbReference type="SMART" id="SM00387">
    <property type="entry name" value="HATPase_c"/>
    <property type="match status" value="1"/>
</dbReference>
<feature type="domain" description="HAMP" evidence="14">
    <location>
        <begin position="184"/>
        <end position="237"/>
    </location>
</feature>
<keyword evidence="9" id="KW-0902">Two-component regulatory system</keyword>
<evidence type="ECO:0000256" key="9">
    <source>
        <dbReference type="ARBA" id="ARBA00023012"/>
    </source>
</evidence>
<feature type="transmembrane region" description="Helical" evidence="12">
    <location>
        <begin position="160"/>
        <end position="183"/>
    </location>
</feature>
<comment type="caution">
    <text evidence="15">The sequence shown here is derived from an EMBL/GenBank/DDBJ whole genome shotgun (WGS) entry which is preliminary data.</text>
</comment>
<keyword evidence="4" id="KW-0597">Phosphoprotein</keyword>
<keyword evidence="5" id="KW-0808">Transferase</keyword>
<feature type="coiled-coil region" evidence="11">
    <location>
        <begin position="215"/>
        <end position="245"/>
    </location>
</feature>
<feature type="domain" description="Histidine kinase" evidence="13">
    <location>
        <begin position="245"/>
        <end position="461"/>
    </location>
</feature>
<dbReference type="GO" id="GO:0000155">
    <property type="term" value="F:phosphorelay sensor kinase activity"/>
    <property type="evidence" value="ECO:0007669"/>
    <property type="project" value="InterPro"/>
</dbReference>
<comment type="catalytic activity">
    <reaction evidence="1">
        <text>ATP + protein L-histidine = ADP + protein N-phospho-L-histidine.</text>
        <dbReference type="EC" id="2.7.13.3"/>
    </reaction>
</comment>
<dbReference type="InterPro" id="IPR004358">
    <property type="entry name" value="Sig_transdc_His_kin-like_C"/>
</dbReference>
<evidence type="ECO:0000256" key="1">
    <source>
        <dbReference type="ARBA" id="ARBA00000085"/>
    </source>
</evidence>
<dbReference type="Gene3D" id="1.10.287.130">
    <property type="match status" value="1"/>
</dbReference>
<evidence type="ECO:0000256" key="12">
    <source>
        <dbReference type="SAM" id="Phobius"/>
    </source>
</evidence>
<reference evidence="15 16" key="1">
    <citation type="submission" date="2018-02" db="EMBL/GenBank/DDBJ databases">
        <title>Comparative genomes isolates from brazilian mangrove.</title>
        <authorList>
            <person name="Araujo J.E."/>
            <person name="Taketani R.G."/>
            <person name="Silva M.C.P."/>
            <person name="Loureco M.V."/>
            <person name="Andreote F.D."/>
        </authorList>
    </citation>
    <scope>NUCLEOTIDE SEQUENCE [LARGE SCALE GENOMIC DNA]</scope>
    <source>
        <strain evidence="15 16">Hex-1 MGV</strain>
    </source>
</reference>
<name>A0A2S8F8J0_9BACT</name>
<dbReference type="Gene3D" id="3.30.565.10">
    <property type="entry name" value="Histidine kinase-like ATPase, C-terminal domain"/>
    <property type="match status" value="1"/>
</dbReference>
<protein>
    <recommendedName>
        <fullName evidence="3">histidine kinase</fullName>
        <ecNumber evidence="3">2.7.13.3</ecNumber>
    </recommendedName>
</protein>
<evidence type="ECO:0000256" key="11">
    <source>
        <dbReference type="SAM" id="Coils"/>
    </source>
</evidence>
<sequence>MLRLSIRWRLTFWYAAALAIILIVFCGLLVPLSYQQLLSRMDGELEEELQELLLEVQIAQNRTELDSSLQARFGAHQTFDFIVFDQQHPVLFASSDVTPEISDALMQTTQKKYSASFETIYVEADRYYRVASRSSNGPSGELEVRALTPLDPLLADAWTLLKLIVILLPLSLLLALMGGYFLAARVLAPVEHIVGVANSITISQLDRRIEVSNPHDELGHLAETLNRLIERLEDAVTEIRRFTADASHELRTPLAILRSEAESALRKSRSEEEYQATLRVVVDEATRLGTLADQLLLLSRQDAGLDAVLIDMVEIDPVLLDVAESLSLLADSRQVILQAQCNCNAAVAGNDIRLSQVFFNIIENAIKYSPLGSTVEIESEINEEHVRVMVRDHGAGIAPQHLTRVFERFYRVDPSRNRAIGGSGLGLSIAKSIVTSHGGTIEIESEEGNGTQVVVTLPKRDTSIRPEVPLKNAIDTNNTHTSNSHVHASGS</sequence>
<dbReference type="GO" id="GO:0005886">
    <property type="term" value="C:plasma membrane"/>
    <property type="evidence" value="ECO:0007669"/>
    <property type="project" value="TreeGrafter"/>
</dbReference>
<dbReference type="EMBL" id="PUHY01000016">
    <property type="protein sequence ID" value="PQO28469.1"/>
    <property type="molecule type" value="Genomic_DNA"/>
</dbReference>
<evidence type="ECO:0000259" key="14">
    <source>
        <dbReference type="PROSITE" id="PS50885"/>
    </source>
</evidence>
<dbReference type="InterPro" id="IPR005467">
    <property type="entry name" value="His_kinase_dom"/>
</dbReference>
<dbReference type="InterPro" id="IPR003594">
    <property type="entry name" value="HATPase_dom"/>
</dbReference>
<dbReference type="CDD" id="cd06225">
    <property type="entry name" value="HAMP"/>
    <property type="match status" value="1"/>
</dbReference>
<dbReference type="Gene3D" id="6.10.340.10">
    <property type="match status" value="1"/>
</dbReference>
<dbReference type="SUPFAM" id="SSF47384">
    <property type="entry name" value="Homodimeric domain of signal transducing histidine kinase"/>
    <property type="match status" value="1"/>
</dbReference>
<dbReference type="Pfam" id="PF00672">
    <property type="entry name" value="HAMP"/>
    <property type="match status" value="1"/>
</dbReference>
<keyword evidence="6 12" id="KW-0812">Transmembrane</keyword>
<dbReference type="AlphaFoldDB" id="A0A2S8F8J0"/>
<dbReference type="FunFam" id="3.30.565.10:FF:000006">
    <property type="entry name" value="Sensor histidine kinase WalK"/>
    <property type="match status" value="1"/>
</dbReference>
<evidence type="ECO:0000256" key="8">
    <source>
        <dbReference type="ARBA" id="ARBA00022989"/>
    </source>
</evidence>
<keyword evidence="8 12" id="KW-1133">Transmembrane helix</keyword>
<feature type="transmembrane region" description="Helical" evidence="12">
    <location>
        <begin position="12"/>
        <end position="34"/>
    </location>
</feature>